<dbReference type="InterPro" id="IPR043502">
    <property type="entry name" value="DNA/RNA_pol_sf"/>
</dbReference>
<dbReference type="CDD" id="cd09272">
    <property type="entry name" value="RNase_HI_RT_Ty1"/>
    <property type="match status" value="1"/>
</dbReference>
<proteinExistence type="predicted"/>
<sequence>MATNIQLASTEGQYFYDPKLYRSVLGKLQYLCYTRPEISFAVNKLCRFLQNPRDPHWVGVKRILRYLAGTINYGLLIRPLPRLHVQAFADSDWATNKEDRRSISGYCTFLGTNPVIWVSKCQSVVSRSAIEAEYRSLADASSDVVWVMKLLQEMHVPITETPIVWCDNSGAIALASNPVLHSKTKHVEIDIHFLREKVATGHLQIGYVPSSEQVADVLTKPLGKSMFLPFRDRLNVFSHQQSSQKQIT</sequence>
<gene>
    <name evidence="1" type="ORF">QN277_024943</name>
</gene>
<dbReference type="Proteomes" id="UP001293593">
    <property type="component" value="Unassembled WGS sequence"/>
</dbReference>
<evidence type="ECO:0000313" key="1">
    <source>
        <dbReference type="EMBL" id="KAK4268262.1"/>
    </source>
</evidence>
<evidence type="ECO:0000313" key="2">
    <source>
        <dbReference type="Proteomes" id="UP001293593"/>
    </source>
</evidence>
<organism evidence="1 2">
    <name type="scientific">Acacia crassicarpa</name>
    <name type="common">northern wattle</name>
    <dbReference type="NCBI Taxonomy" id="499986"/>
    <lineage>
        <taxon>Eukaryota</taxon>
        <taxon>Viridiplantae</taxon>
        <taxon>Streptophyta</taxon>
        <taxon>Embryophyta</taxon>
        <taxon>Tracheophyta</taxon>
        <taxon>Spermatophyta</taxon>
        <taxon>Magnoliopsida</taxon>
        <taxon>eudicotyledons</taxon>
        <taxon>Gunneridae</taxon>
        <taxon>Pentapetalae</taxon>
        <taxon>rosids</taxon>
        <taxon>fabids</taxon>
        <taxon>Fabales</taxon>
        <taxon>Fabaceae</taxon>
        <taxon>Caesalpinioideae</taxon>
        <taxon>mimosoid clade</taxon>
        <taxon>Acacieae</taxon>
        <taxon>Acacia</taxon>
    </lineage>
</organism>
<comment type="caution">
    <text evidence="1">The sequence shown here is derived from an EMBL/GenBank/DDBJ whole genome shotgun (WGS) entry which is preliminary data.</text>
</comment>
<dbReference type="PANTHER" id="PTHR11439">
    <property type="entry name" value="GAG-POL-RELATED RETROTRANSPOSON"/>
    <property type="match status" value="1"/>
</dbReference>
<protein>
    <submittedName>
        <fullName evidence="1">Uncharacterized protein</fullName>
    </submittedName>
</protein>
<accession>A0AAE1JGD1</accession>
<dbReference type="PANTHER" id="PTHR11439:SF455">
    <property type="entry name" value="RLK (RECEPTOR-LIKE PROTEIN KINASE) 8, PUTATIVE-RELATED"/>
    <property type="match status" value="1"/>
</dbReference>
<dbReference type="EMBL" id="JAWXYG010000007">
    <property type="protein sequence ID" value="KAK4268262.1"/>
    <property type="molecule type" value="Genomic_DNA"/>
</dbReference>
<keyword evidence="2" id="KW-1185">Reference proteome</keyword>
<dbReference type="AlphaFoldDB" id="A0AAE1JGD1"/>
<dbReference type="SUPFAM" id="SSF56672">
    <property type="entry name" value="DNA/RNA polymerases"/>
    <property type="match status" value="1"/>
</dbReference>
<reference evidence="1" key="1">
    <citation type="submission" date="2023-10" db="EMBL/GenBank/DDBJ databases">
        <title>Chromosome-level genome of the transformable northern wattle, Acacia crassicarpa.</title>
        <authorList>
            <person name="Massaro I."/>
            <person name="Sinha N.R."/>
            <person name="Poethig S."/>
            <person name="Leichty A.R."/>
        </authorList>
    </citation>
    <scope>NUCLEOTIDE SEQUENCE</scope>
    <source>
        <strain evidence="1">Acra3RX</strain>
        <tissue evidence="1">Leaf</tissue>
    </source>
</reference>
<name>A0AAE1JGD1_9FABA</name>